<dbReference type="NCBIfam" id="NF033650">
    <property type="entry name" value="ANR_neg_reg"/>
    <property type="match status" value="1"/>
</dbReference>
<evidence type="ECO:0000313" key="1">
    <source>
        <dbReference type="EMBL" id="ACQ92349.1"/>
    </source>
</evidence>
<dbReference type="HOGENOM" id="CLU_2940422_0_0_6"/>
<sequence length="60" mass="7184">MSQEYRELAEQAAQFERDEYYQWARKFWLLAADATASEVNRTWAINRADFCSKPRPPKEI</sequence>
<keyword evidence="2" id="KW-1185">Reference proteome</keyword>
<accession>C4LBB4</accession>
<dbReference type="RefSeq" id="WP_012728948.1">
    <property type="nucleotide sequence ID" value="NC_012691.1"/>
</dbReference>
<reference evidence="1 2" key="2">
    <citation type="journal article" date="2011" name="Stand. Genomic Sci.">
        <title>Complete genome sequence of Tolumonas auensis type strain (TA 4).</title>
        <authorList>
            <person name="Chertkov O."/>
            <person name="Copeland A."/>
            <person name="Lucas S."/>
            <person name="Lapidus A."/>
            <person name="Berry K.W."/>
            <person name="Detter J.C."/>
            <person name="Del Rio T.G."/>
            <person name="Hammon N."/>
            <person name="Dalin E."/>
            <person name="Tice H."/>
            <person name="Pitluck S."/>
            <person name="Richardson P."/>
            <person name="Bruce D."/>
            <person name="Goodwin L."/>
            <person name="Han C."/>
            <person name="Tapia R."/>
            <person name="Saunders E."/>
            <person name="Schmutz J."/>
            <person name="Brettin T."/>
            <person name="Larimer F."/>
            <person name="Land M."/>
            <person name="Hauser L."/>
            <person name="Spring S."/>
            <person name="Rohde M."/>
            <person name="Kyrpides N.C."/>
            <person name="Ivanova N."/>
            <person name="Goker M."/>
            <person name="Beller H.R."/>
            <person name="Klenk H.P."/>
            <person name="Woyke T."/>
        </authorList>
    </citation>
    <scope>NUCLEOTIDE SEQUENCE [LARGE SCALE GENOMIC DNA]</scope>
    <source>
        <strain evidence="2">DSM 9187 / TA4</strain>
    </source>
</reference>
<dbReference type="OrthoDB" id="6626407at2"/>
<gene>
    <name evidence="1" type="ordered locus">Tola_0721</name>
</gene>
<protein>
    <recommendedName>
        <fullName evidence="3">ANR family transcriptional regulator</fullName>
    </recommendedName>
</protein>
<dbReference type="EMBL" id="CP001616">
    <property type="protein sequence ID" value="ACQ92349.1"/>
    <property type="molecule type" value="Genomic_DNA"/>
</dbReference>
<dbReference type="KEGG" id="tau:Tola_0721"/>
<name>C4LBB4_TOLAT</name>
<dbReference type="Proteomes" id="UP000009073">
    <property type="component" value="Chromosome"/>
</dbReference>
<reference evidence="2" key="1">
    <citation type="submission" date="2009-05" db="EMBL/GenBank/DDBJ databases">
        <title>Complete sequence of Tolumonas auensis DSM 9187.</title>
        <authorList>
            <consortium name="US DOE Joint Genome Institute"/>
            <person name="Lucas S."/>
            <person name="Copeland A."/>
            <person name="Lapidus A."/>
            <person name="Glavina del Rio T."/>
            <person name="Tice H."/>
            <person name="Bruce D."/>
            <person name="Goodwin L."/>
            <person name="Pitluck S."/>
            <person name="Chertkov O."/>
            <person name="Brettin T."/>
            <person name="Detter J.C."/>
            <person name="Han C."/>
            <person name="Larimer F."/>
            <person name="Land M."/>
            <person name="Hauser L."/>
            <person name="Kyrpides N."/>
            <person name="Mikhailova N."/>
            <person name="Spring S."/>
            <person name="Beller H."/>
        </authorList>
    </citation>
    <scope>NUCLEOTIDE SEQUENCE [LARGE SCALE GENOMIC DNA]</scope>
    <source>
        <strain evidence="2">DSM 9187 / TA4</strain>
    </source>
</reference>
<proteinExistence type="predicted"/>
<dbReference type="InterPro" id="IPR047666">
    <property type="entry name" value="ANR_neg_reg"/>
</dbReference>
<organism evidence="1 2">
    <name type="scientific">Tolumonas auensis (strain DSM 9187 / NBRC 110442 / TA 4)</name>
    <dbReference type="NCBI Taxonomy" id="595494"/>
    <lineage>
        <taxon>Bacteria</taxon>
        <taxon>Pseudomonadati</taxon>
        <taxon>Pseudomonadota</taxon>
        <taxon>Gammaproteobacteria</taxon>
        <taxon>Aeromonadales</taxon>
        <taxon>Aeromonadaceae</taxon>
        <taxon>Tolumonas</taxon>
    </lineage>
</organism>
<dbReference type="AlphaFoldDB" id="C4LBB4"/>
<evidence type="ECO:0008006" key="3">
    <source>
        <dbReference type="Google" id="ProtNLM"/>
    </source>
</evidence>
<evidence type="ECO:0000313" key="2">
    <source>
        <dbReference type="Proteomes" id="UP000009073"/>
    </source>
</evidence>
<dbReference type="STRING" id="595494.Tola_0721"/>